<gene>
    <name evidence="3" type="ORF">GALMADRAFT_250630</name>
</gene>
<dbReference type="AlphaFoldDB" id="A0A067SV94"/>
<dbReference type="HOGENOM" id="CLU_112544_0_0_1"/>
<evidence type="ECO:0000313" key="3">
    <source>
        <dbReference type="EMBL" id="KDR73942.1"/>
    </source>
</evidence>
<evidence type="ECO:0000256" key="1">
    <source>
        <dbReference type="SAM" id="Phobius"/>
    </source>
</evidence>
<feature type="transmembrane region" description="Helical" evidence="1">
    <location>
        <begin position="70"/>
        <end position="87"/>
    </location>
</feature>
<accession>A0A067SV94</accession>
<evidence type="ECO:0000313" key="4">
    <source>
        <dbReference type="Proteomes" id="UP000027222"/>
    </source>
</evidence>
<keyword evidence="1" id="KW-0472">Membrane</keyword>
<proteinExistence type="predicted"/>
<feature type="transmembrane region" description="Helical" evidence="1">
    <location>
        <begin position="115"/>
        <end position="136"/>
    </location>
</feature>
<evidence type="ECO:0008006" key="5">
    <source>
        <dbReference type="Google" id="ProtNLM"/>
    </source>
</evidence>
<keyword evidence="4" id="KW-1185">Reference proteome</keyword>
<organism evidence="3 4">
    <name type="scientific">Galerina marginata (strain CBS 339.88)</name>
    <dbReference type="NCBI Taxonomy" id="685588"/>
    <lineage>
        <taxon>Eukaryota</taxon>
        <taxon>Fungi</taxon>
        <taxon>Dikarya</taxon>
        <taxon>Basidiomycota</taxon>
        <taxon>Agaricomycotina</taxon>
        <taxon>Agaricomycetes</taxon>
        <taxon>Agaricomycetidae</taxon>
        <taxon>Agaricales</taxon>
        <taxon>Agaricineae</taxon>
        <taxon>Strophariaceae</taxon>
        <taxon>Galerina</taxon>
    </lineage>
</organism>
<sequence length="190" mass="21131">MLCSITVCALSALLLSWLNSLSQPDRTFVSSEFDDTPLALELGASLGSLVALMVFFVWAQNQKVNWPKYFVRWIWFGAMIASIFYLVKTKWQPCQLLIFEDPVGIPHATSTCRKITAVNILSIVSIFSILASMFASCHIGEKRRSRTSTNIAQVCNINNPVRDDIGVDLGELARHISTVDGNTRMTITAE</sequence>
<reference evidence="4" key="1">
    <citation type="journal article" date="2014" name="Proc. Natl. Acad. Sci. U.S.A.">
        <title>Extensive sampling of basidiomycete genomes demonstrates inadequacy of the white-rot/brown-rot paradigm for wood decay fungi.</title>
        <authorList>
            <person name="Riley R."/>
            <person name="Salamov A.A."/>
            <person name="Brown D.W."/>
            <person name="Nagy L.G."/>
            <person name="Floudas D."/>
            <person name="Held B.W."/>
            <person name="Levasseur A."/>
            <person name="Lombard V."/>
            <person name="Morin E."/>
            <person name="Otillar R."/>
            <person name="Lindquist E.A."/>
            <person name="Sun H."/>
            <person name="LaButti K.M."/>
            <person name="Schmutz J."/>
            <person name="Jabbour D."/>
            <person name="Luo H."/>
            <person name="Baker S.E."/>
            <person name="Pisabarro A.G."/>
            <person name="Walton J.D."/>
            <person name="Blanchette R.A."/>
            <person name="Henrissat B."/>
            <person name="Martin F."/>
            <person name="Cullen D."/>
            <person name="Hibbett D.S."/>
            <person name="Grigoriev I.V."/>
        </authorList>
    </citation>
    <scope>NUCLEOTIDE SEQUENCE [LARGE SCALE GENOMIC DNA]</scope>
    <source>
        <strain evidence="4">CBS 339.88</strain>
    </source>
</reference>
<feature type="chain" id="PRO_5001646261" description="MARVEL domain-containing protein" evidence="2">
    <location>
        <begin position="25"/>
        <end position="190"/>
    </location>
</feature>
<feature type="signal peptide" evidence="2">
    <location>
        <begin position="1"/>
        <end position="24"/>
    </location>
</feature>
<name>A0A067SV94_GALM3</name>
<keyword evidence="1" id="KW-0812">Transmembrane</keyword>
<keyword evidence="2" id="KW-0732">Signal</keyword>
<dbReference type="EMBL" id="KL142384">
    <property type="protein sequence ID" value="KDR73942.1"/>
    <property type="molecule type" value="Genomic_DNA"/>
</dbReference>
<evidence type="ECO:0000256" key="2">
    <source>
        <dbReference type="SAM" id="SignalP"/>
    </source>
</evidence>
<feature type="transmembrane region" description="Helical" evidence="1">
    <location>
        <begin position="38"/>
        <end position="58"/>
    </location>
</feature>
<dbReference type="Proteomes" id="UP000027222">
    <property type="component" value="Unassembled WGS sequence"/>
</dbReference>
<keyword evidence="1" id="KW-1133">Transmembrane helix</keyword>
<protein>
    <recommendedName>
        <fullName evidence="5">MARVEL domain-containing protein</fullName>
    </recommendedName>
</protein>